<dbReference type="InterPro" id="IPR000702">
    <property type="entry name" value="Ribosomal_uL6-like"/>
</dbReference>
<dbReference type="Proteomes" id="UP000177555">
    <property type="component" value="Unassembled WGS sequence"/>
</dbReference>
<dbReference type="GO" id="GO:0019843">
    <property type="term" value="F:rRNA binding"/>
    <property type="evidence" value="ECO:0007669"/>
    <property type="project" value="UniProtKB-UniRule"/>
</dbReference>
<dbReference type="InterPro" id="IPR002358">
    <property type="entry name" value="Ribosomal_uL6_CS"/>
</dbReference>
<keyword evidence="5 6" id="KW-0687">Ribonucleoprotein</keyword>
<comment type="function">
    <text evidence="6 8">This protein binds to the 23S rRNA, and is important in its secondary structure. It is located near the subunit interface in the base of the L7/L12 stalk, and near the tRNA binding site of the peptidyltransferase center.</text>
</comment>
<protein>
    <recommendedName>
        <fullName evidence="6">Large ribosomal subunit protein uL6</fullName>
    </recommendedName>
</protein>
<evidence type="ECO:0000256" key="2">
    <source>
        <dbReference type="ARBA" id="ARBA00022730"/>
    </source>
</evidence>
<dbReference type="GO" id="GO:0022625">
    <property type="term" value="C:cytosolic large ribosomal subunit"/>
    <property type="evidence" value="ECO:0007669"/>
    <property type="project" value="UniProtKB-UniRule"/>
</dbReference>
<evidence type="ECO:0000313" key="11">
    <source>
        <dbReference type="Proteomes" id="UP000177555"/>
    </source>
</evidence>
<dbReference type="GO" id="GO:0002181">
    <property type="term" value="P:cytoplasmic translation"/>
    <property type="evidence" value="ECO:0007669"/>
    <property type="project" value="TreeGrafter"/>
</dbReference>
<feature type="domain" description="Large ribosomal subunit protein uL6 alpha-beta" evidence="9">
    <location>
        <begin position="11"/>
        <end position="80"/>
    </location>
</feature>
<evidence type="ECO:0000256" key="8">
    <source>
        <dbReference type="RuleBase" id="RU003870"/>
    </source>
</evidence>
<evidence type="ECO:0000256" key="4">
    <source>
        <dbReference type="ARBA" id="ARBA00022980"/>
    </source>
</evidence>
<dbReference type="GO" id="GO:0003735">
    <property type="term" value="F:structural constituent of ribosome"/>
    <property type="evidence" value="ECO:0007669"/>
    <property type="project" value="UniProtKB-UniRule"/>
</dbReference>
<evidence type="ECO:0000256" key="3">
    <source>
        <dbReference type="ARBA" id="ARBA00022884"/>
    </source>
</evidence>
<sequence>MSRIGSAPITIPTGVEVLKTGKTMSVTGPKGNLKIDTNPAIEVEVEGNQVIVKRKNDQKKVKALHGLTRSLIANMIAGVNTLWSKNLELVGVGFRAQVAGEKLILNVGYSHPVELIAPEGITFEVADNTKIKVSGIDKQLVGQVAANLKKVRIPDVYKGKGIRYQGEYIRKKVGKSAKVGVAGAVGTK</sequence>
<comment type="subunit">
    <text evidence="6">Part of the 50S ribosomal subunit.</text>
</comment>
<evidence type="ECO:0000259" key="9">
    <source>
        <dbReference type="Pfam" id="PF00347"/>
    </source>
</evidence>
<comment type="similarity">
    <text evidence="1 6 7">Belongs to the universal ribosomal protein uL6 family.</text>
</comment>
<feature type="domain" description="Large ribosomal subunit protein uL6 alpha-beta" evidence="9">
    <location>
        <begin position="90"/>
        <end position="164"/>
    </location>
</feature>
<dbReference type="Gene3D" id="3.90.930.12">
    <property type="entry name" value="Ribosomal protein L6, alpha-beta domain"/>
    <property type="match status" value="2"/>
</dbReference>
<evidence type="ECO:0000256" key="6">
    <source>
        <dbReference type="HAMAP-Rule" id="MF_01365"/>
    </source>
</evidence>
<reference evidence="10 11" key="1">
    <citation type="journal article" date="2016" name="Nat. Commun.">
        <title>Thousands of microbial genomes shed light on interconnected biogeochemical processes in an aquifer system.</title>
        <authorList>
            <person name="Anantharaman K."/>
            <person name="Brown C.T."/>
            <person name="Hug L.A."/>
            <person name="Sharon I."/>
            <person name="Castelle C.J."/>
            <person name="Probst A.J."/>
            <person name="Thomas B.C."/>
            <person name="Singh A."/>
            <person name="Wilkins M.J."/>
            <person name="Karaoz U."/>
            <person name="Brodie E.L."/>
            <person name="Williams K.H."/>
            <person name="Hubbard S.S."/>
            <person name="Banfield J.F."/>
        </authorList>
    </citation>
    <scope>NUCLEOTIDE SEQUENCE [LARGE SCALE GENOMIC DNA]</scope>
</reference>
<keyword evidence="4 6" id="KW-0689">Ribosomal protein</keyword>
<dbReference type="PANTHER" id="PTHR11655:SF14">
    <property type="entry name" value="LARGE RIBOSOMAL SUBUNIT PROTEIN UL6M"/>
    <property type="match status" value="1"/>
</dbReference>
<evidence type="ECO:0000256" key="1">
    <source>
        <dbReference type="ARBA" id="ARBA00009356"/>
    </source>
</evidence>
<dbReference type="InterPro" id="IPR020040">
    <property type="entry name" value="Ribosomal_uL6_a/b-dom"/>
</dbReference>
<dbReference type="HAMAP" id="MF_01365_B">
    <property type="entry name" value="Ribosomal_uL6_B"/>
    <property type="match status" value="1"/>
</dbReference>
<dbReference type="FunFam" id="3.90.930.12:FF:000001">
    <property type="entry name" value="50S ribosomal protein L6"/>
    <property type="match status" value="1"/>
</dbReference>
<proteinExistence type="inferred from homology"/>
<dbReference type="PROSITE" id="PS00525">
    <property type="entry name" value="RIBOSOMAL_L6_1"/>
    <property type="match status" value="1"/>
</dbReference>
<organism evidence="10 11">
    <name type="scientific">Candidatus Daviesbacteria bacterium RIFCSPHIGHO2_01_FULL_40_11</name>
    <dbReference type="NCBI Taxonomy" id="1797762"/>
    <lineage>
        <taxon>Bacteria</taxon>
        <taxon>Candidatus Daviesiibacteriota</taxon>
    </lineage>
</organism>
<name>A0A1F5JM22_9BACT</name>
<comment type="caution">
    <text evidence="10">The sequence shown here is derived from an EMBL/GenBank/DDBJ whole genome shotgun (WGS) entry which is preliminary data.</text>
</comment>
<dbReference type="EMBL" id="MFCP01000002">
    <property type="protein sequence ID" value="OGE29703.1"/>
    <property type="molecule type" value="Genomic_DNA"/>
</dbReference>
<evidence type="ECO:0000313" key="10">
    <source>
        <dbReference type="EMBL" id="OGE29703.1"/>
    </source>
</evidence>
<keyword evidence="3 6" id="KW-0694">RNA-binding</keyword>
<dbReference type="PANTHER" id="PTHR11655">
    <property type="entry name" value="60S/50S RIBOSOMAL PROTEIN L6/L9"/>
    <property type="match status" value="1"/>
</dbReference>
<evidence type="ECO:0000256" key="5">
    <source>
        <dbReference type="ARBA" id="ARBA00023274"/>
    </source>
</evidence>
<dbReference type="InterPro" id="IPR019906">
    <property type="entry name" value="Ribosomal_uL6_bac-type"/>
</dbReference>
<dbReference type="Pfam" id="PF00347">
    <property type="entry name" value="Ribosomal_L6"/>
    <property type="match status" value="2"/>
</dbReference>
<gene>
    <name evidence="6" type="primary">rplF</name>
    <name evidence="10" type="ORF">A2867_01760</name>
</gene>
<keyword evidence="2 6" id="KW-0699">rRNA-binding</keyword>
<dbReference type="InterPro" id="IPR036789">
    <property type="entry name" value="Ribosomal_uL6-like_a/b-dom_sf"/>
</dbReference>
<evidence type="ECO:0000256" key="7">
    <source>
        <dbReference type="RuleBase" id="RU003869"/>
    </source>
</evidence>
<dbReference type="AlphaFoldDB" id="A0A1F5JM22"/>
<dbReference type="NCBIfam" id="TIGR03654">
    <property type="entry name" value="L6_bact"/>
    <property type="match status" value="1"/>
</dbReference>
<dbReference type="PRINTS" id="PR00059">
    <property type="entry name" value="RIBOSOMALL6"/>
</dbReference>
<dbReference type="SUPFAM" id="SSF56053">
    <property type="entry name" value="Ribosomal protein L6"/>
    <property type="match status" value="2"/>
</dbReference>
<dbReference type="PIRSF" id="PIRSF002162">
    <property type="entry name" value="Ribosomal_L6"/>
    <property type="match status" value="1"/>
</dbReference>
<dbReference type="FunFam" id="3.90.930.12:FF:000002">
    <property type="entry name" value="50S ribosomal protein L6"/>
    <property type="match status" value="1"/>
</dbReference>
<accession>A0A1F5JM22</accession>